<evidence type="ECO:0000313" key="11">
    <source>
        <dbReference type="EMBL" id="GAD49716.1"/>
    </source>
</evidence>
<dbReference type="EMBL" id="BASZ01000006">
    <property type="protein sequence ID" value="GAD49716.1"/>
    <property type="molecule type" value="Genomic_DNA"/>
</dbReference>
<dbReference type="PANTHER" id="PTHR30040:SF2">
    <property type="entry name" value="FAD:PROTEIN FMN TRANSFERASE"/>
    <property type="match status" value="1"/>
</dbReference>
<dbReference type="Pfam" id="PF02424">
    <property type="entry name" value="ApbE"/>
    <property type="match status" value="1"/>
</dbReference>
<dbReference type="InterPro" id="IPR003374">
    <property type="entry name" value="ApbE-like_sf"/>
</dbReference>
<reference evidence="11 12" key="1">
    <citation type="submission" date="2013-09" db="EMBL/GenBank/DDBJ databases">
        <title>Whole genome shotgun sequence of Novosphingobium tardaugens NBRC 16725.</title>
        <authorList>
            <person name="Isaki S."/>
            <person name="Hosoyama A."/>
            <person name="Tsuchikane K."/>
            <person name="Katsumata H."/>
            <person name="Ando Y."/>
            <person name="Yamazaki S."/>
            <person name="Fujita N."/>
        </authorList>
    </citation>
    <scope>NUCLEOTIDE SEQUENCE [LARGE SCALE GENOMIC DNA]</scope>
    <source>
        <strain evidence="11 12">NBRC 16725</strain>
    </source>
</reference>
<dbReference type="eggNOG" id="COG1477">
    <property type="taxonomic scope" value="Bacteria"/>
</dbReference>
<dbReference type="EC" id="2.7.1.180" evidence="2"/>
<name>U2Y8W8_9SPHN</name>
<keyword evidence="4" id="KW-0285">Flavoprotein</keyword>
<dbReference type="InterPro" id="IPR024932">
    <property type="entry name" value="ApbE"/>
</dbReference>
<evidence type="ECO:0000256" key="9">
    <source>
        <dbReference type="ARBA" id="ARBA00031306"/>
    </source>
</evidence>
<keyword evidence="7" id="KW-0274">FAD</keyword>
<dbReference type="RefSeq" id="WP_021690621.1">
    <property type="nucleotide sequence ID" value="NZ_BASZ01000006.1"/>
</dbReference>
<evidence type="ECO:0000256" key="2">
    <source>
        <dbReference type="ARBA" id="ARBA00011955"/>
    </source>
</evidence>
<gene>
    <name evidence="11" type="ORF">NT2_06_01560</name>
</gene>
<evidence type="ECO:0000256" key="5">
    <source>
        <dbReference type="ARBA" id="ARBA00022679"/>
    </source>
</evidence>
<accession>U2Y8W8</accession>
<proteinExistence type="predicted"/>
<dbReference type="AlphaFoldDB" id="U2Y8W8"/>
<dbReference type="GO" id="GO:0046872">
    <property type="term" value="F:metal ion binding"/>
    <property type="evidence" value="ECO:0007669"/>
    <property type="project" value="UniProtKB-KW"/>
</dbReference>
<keyword evidence="8" id="KW-0460">Magnesium</keyword>
<evidence type="ECO:0000256" key="8">
    <source>
        <dbReference type="ARBA" id="ARBA00022842"/>
    </source>
</evidence>
<dbReference type="Proteomes" id="UP000016568">
    <property type="component" value="Unassembled WGS sequence"/>
</dbReference>
<dbReference type="PANTHER" id="PTHR30040">
    <property type="entry name" value="THIAMINE BIOSYNTHESIS LIPOPROTEIN APBE"/>
    <property type="match status" value="1"/>
</dbReference>
<evidence type="ECO:0000256" key="7">
    <source>
        <dbReference type="ARBA" id="ARBA00022827"/>
    </source>
</evidence>
<comment type="catalytic activity">
    <reaction evidence="10">
        <text>L-threonyl-[protein] + FAD = FMN-L-threonyl-[protein] + AMP + H(+)</text>
        <dbReference type="Rhea" id="RHEA:36847"/>
        <dbReference type="Rhea" id="RHEA-COMP:11060"/>
        <dbReference type="Rhea" id="RHEA-COMP:11061"/>
        <dbReference type="ChEBI" id="CHEBI:15378"/>
        <dbReference type="ChEBI" id="CHEBI:30013"/>
        <dbReference type="ChEBI" id="CHEBI:57692"/>
        <dbReference type="ChEBI" id="CHEBI:74257"/>
        <dbReference type="ChEBI" id="CHEBI:456215"/>
        <dbReference type="EC" id="2.7.1.180"/>
    </reaction>
</comment>
<evidence type="ECO:0000256" key="4">
    <source>
        <dbReference type="ARBA" id="ARBA00022630"/>
    </source>
</evidence>
<comment type="cofactor">
    <cofactor evidence="1">
        <name>Mg(2+)</name>
        <dbReference type="ChEBI" id="CHEBI:18420"/>
    </cofactor>
</comment>
<dbReference type="OrthoDB" id="9778595at2"/>
<organism evidence="11 12">
    <name type="scientific">Caenibius tardaugens NBRC 16725</name>
    <dbReference type="NCBI Taxonomy" id="1219035"/>
    <lineage>
        <taxon>Bacteria</taxon>
        <taxon>Pseudomonadati</taxon>
        <taxon>Pseudomonadota</taxon>
        <taxon>Alphaproteobacteria</taxon>
        <taxon>Sphingomonadales</taxon>
        <taxon>Erythrobacteraceae</taxon>
        <taxon>Caenibius</taxon>
    </lineage>
</organism>
<keyword evidence="12" id="KW-1185">Reference proteome</keyword>
<dbReference type="KEGG" id="ntd:EGO55_18615"/>
<sequence>MITRCRPLLGTLVEITVPKGCEDAVGPAFAMIADLHARMSFHEPASDLAALRSAQPSEAVKVDRETVSVLRMAVALHEATDGLFDVAVGRALVRGRFLPRDGIMHLNRFTGTTADIEIIDDCHVRCHRRMLIDLGGIAKGHAVDRAVETLTAAGVPAGLVNAGGDLRTFGARDWHVQLRDADEAIRHVVTVKDCAVASSANLHNRRQVKGVPHGPHIGWNGVPVLTDQRVTVIAEWCVIADAMTKVAMVNTDLADEILKAHRGYVLRDAMLVGAA</sequence>
<evidence type="ECO:0000256" key="1">
    <source>
        <dbReference type="ARBA" id="ARBA00001946"/>
    </source>
</evidence>
<evidence type="ECO:0000256" key="6">
    <source>
        <dbReference type="ARBA" id="ARBA00022723"/>
    </source>
</evidence>
<protein>
    <recommendedName>
        <fullName evidence="3">FAD:protein FMN transferase</fullName>
        <ecNumber evidence="2">2.7.1.180</ecNumber>
    </recommendedName>
    <alternativeName>
        <fullName evidence="9">Flavin transferase</fullName>
    </alternativeName>
</protein>
<keyword evidence="6" id="KW-0479">Metal-binding</keyword>
<evidence type="ECO:0000256" key="3">
    <source>
        <dbReference type="ARBA" id="ARBA00016337"/>
    </source>
</evidence>
<evidence type="ECO:0000313" key="12">
    <source>
        <dbReference type="Proteomes" id="UP000016568"/>
    </source>
</evidence>
<dbReference type="Gene3D" id="3.10.520.10">
    <property type="entry name" value="ApbE-like domains"/>
    <property type="match status" value="1"/>
</dbReference>
<keyword evidence="5" id="KW-0808">Transferase</keyword>
<evidence type="ECO:0000256" key="10">
    <source>
        <dbReference type="ARBA" id="ARBA00048540"/>
    </source>
</evidence>
<comment type="caution">
    <text evidence="11">The sequence shown here is derived from an EMBL/GenBank/DDBJ whole genome shotgun (WGS) entry which is preliminary data.</text>
</comment>
<dbReference type="SUPFAM" id="SSF143631">
    <property type="entry name" value="ApbE-like"/>
    <property type="match status" value="1"/>
</dbReference>
<dbReference type="GO" id="GO:0016740">
    <property type="term" value="F:transferase activity"/>
    <property type="evidence" value="ECO:0007669"/>
    <property type="project" value="UniProtKB-KW"/>
</dbReference>